<sequence length="181" mass="19613">MGGLLCQRLSPPSSPTDQFSLYSSGDNYFGDYTRGIVATGGWAQASLPPWALPPCIPISKRGGRVGRTLATVPGRQWQQGALALVCRLSVSTFPSLFPCFEYGGRGQTELEAPCPCRCGLRTLETTPGGVVAATARAPTQSAELCRPRSEEQWPIGWPSARFDPSHSPSHFINFIKKNQKM</sequence>
<protein>
    <submittedName>
        <fullName evidence="1">Uncharacterized protein</fullName>
    </submittedName>
</protein>
<evidence type="ECO:0000313" key="1">
    <source>
        <dbReference type="EMBL" id="PKI71547.1"/>
    </source>
</evidence>
<organism evidence="1 2">
    <name type="scientific">Punica granatum</name>
    <name type="common">Pomegranate</name>
    <dbReference type="NCBI Taxonomy" id="22663"/>
    <lineage>
        <taxon>Eukaryota</taxon>
        <taxon>Viridiplantae</taxon>
        <taxon>Streptophyta</taxon>
        <taxon>Embryophyta</taxon>
        <taxon>Tracheophyta</taxon>
        <taxon>Spermatophyta</taxon>
        <taxon>Magnoliopsida</taxon>
        <taxon>eudicotyledons</taxon>
        <taxon>Gunneridae</taxon>
        <taxon>Pentapetalae</taxon>
        <taxon>rosids</taxon>
        <taxon>malvids</taxon>
        <taxon>Myrtales</taxon>
        <taxon>Lythraceae</taxon>
        <taxon>Punica</taxon>
    </lineage>
</organism>
<name>A0A2I0KSU8_PUNGR</name>
<dbReference type="Proteomes" id="UP000233551">
    <property type="component" value="Unassembled WGS sequence"/>
</dbReference>
<proteinExistence type="predicted"/>
<gene>
    <name evidence="1" type="ORF">CRG98_008064</name>
</gene>
<reference evidence="1 2" key="1">
    <citation type="submission" date="2017-11" db="EMBL/GenBank/DDBJ databases">
        <title>De-novo sequencing of pomegranate (Punica granatum L.) genome.</title>
        <authorList>
            <person name="Akparov Z."/>
            <person name="Amiraslanov A."/>
            <person name="Hajiyeva S."/>
            <person name="Abbasov M."/>
            <person name="Kaur K."/>
            <person name="Hamwieh A."/>
            <person name="Solovyev V."/>
            <person name="Salamov A."/>
            <person name="Braich B."/>
            <person name="Kosarev P."/>
            <person name="Mahmoud A."/>
            <person name="Hajiyev E."/>
            <person name="Babayeva S."/>
            <person name="Izzatullayeva V."/>
            <person name="Mammadov A."/>
            <person name="Mammadov A."/>
            <person name="Sharifova S."/>
            <person name="Ojaghi J."/>
            <person name="Eynullazada K."/>
            <person name="Bayramov B."/>
            <person name="Abdulazimova A."/>
            <person name="Shahmuradov I."/>
        </authorList>
    </citation>
    <scope>NUCLEOTIDE SEQUENCE [LARGE SCALE GENOMIC DNA]</scope>
    <source>
        <strain evidence="2">cv. AG2017</strain>
        <tissue evidence="1">Leaf</tissue>
    </source>
</reference>
<evidence type="ECO:0000313" key="2">
    <source>
        <dbReference type="Proteomes" id="UP000233551"/>
    </source>
</evidence>
<comment type="caution">
    <text evidence="1">The sequence shown here is derived from an EMBL/GenBank/DDBJ whole genome shotgun (WGS) entry which is preliminary data.</text>
</comment>
<dbReference type="EMBL" id="PGOL01000365">
    <property type="protein sequence ID" value="PKI71547.1"/>
    <property type="molecule type" value="Genomic_DNA"/>
</dbReference>
<dbReference type="AlphaFoldDB" id="A0A2I0KSU8"/>
<accession>A0A2I0KSU8</accession>
<keyword evidence="2" id="KW-1185">Reference proteome</keyword>